<dbReference type="SUPFAM" id="SSF55729">
    <property type="entry name" value="Acyl-CoA N-acyltransferases (Nat)"/>
    <property type="match status" value="1"/>
</dbReference>
<protein>
    <recommendedName>
        <fullName evidence="3">Lysine N-acyltransferase MbtK</fullName>
    </recommendedName>
    <alternativeName>
        <fullName evidence="4">Mycobactin synthase protein K</fullName>
    </alternativeName>
</protein>
<evidence type="ECO:0000256" key="5">
    <source>
        <dbReference type="SAM" id="MobiDB-lite"/>
    </source>
</evidence>
<dbReference type="RefSeq" id="WP_344289249.1">
    <property type="nucleotide sequence ID" value="NZ_BAAAPF010000034.1"/>
</dbReference>
<reference evidence="7 8" key="1">
    <citation type="journal article" date="2019" name="Int. J. Syst. Evol. Microbiol.">
        <title>The Global Catalogue of Microorganisms (GCM) 10K type strain sequencing project: providing services to taxonomists for standard genome sequencing and annotation.</title>
        <authorList>
            <consortium name="The Broad Institute Genomics Platform"/>
            <consortium name="The Broad Institute Genome Sequencing Center for Infectious Disease"/>
            <person name="Wu L."/>
            <person name="Ma J."/>
        </authorList>
    </citation>
    <scope>NUCLEOTIDE SEQUENCE [LARGE SCALE GENOMIC DNA]</scope>
    <source>
        <strain evidence="7 8">JCM 15481</strain>
    </source>
</reference>
<comment type="pathway">
    <text evidence="2">Siderophore biosynthesis; mycobactin biosynthesis.</text>
</comment>
<gene>
    <name evidence="7" type="ORF">GCM10009802_17700</name>
</gene>
<comment type="function">
    <text evidence="1">Acyltransferase required for the direct transfer of medium- to long-chain fatty acyl moieties from a carrier protein (MbtL) on to the epsilon-amino group of lysine residue in the mycobactin core.</text>
</comment>
<dbReference type="Pfam" id="PF13523">
    <property type="entry name" value="Acetyltransf_8"/>
    <property type="match status" value="1"/>
</dbReference>
<evidence type="ECO:0000256" key="1">
    <source>
        <dbReference type="ARBA" id="ARBA00003818"/>
    </source>
</evidence>
<dbReference type="SMART" id="SM01006">
    <property type="entry name" value="AlcB"/>
    <property type="match status" value="1"/>
</dbReference>
<accession>A0ABN2XTE6</accession>
<dbReference type="InterPro" id="IPR016181">
    <property type="entry name" value="Acyl_CoA_acyltransferase"/>
</dbReference>
<dbReference type="EMBL" id="BAAAPF010000034">
    <property type="protein sequence ID" value="GAA2116946.1"/>
    <property type="molecule type" value="Genomic_DNA"/>
</dbReference>
<feature type="region of interest" description="Disordered" evidence="5">
    <location>
        <begin position="221"/>
        <end position="246"/>
    </location>
</feature>
<evidence type="ECO:0000256" key="2">
    <source>
        <dbReference type="ARBA" id="ARBA00005102"/>
    </source>
</evidence>
<evidence type="ECO:0000259" key="6">
    <source>
        <dbReference type="SMART" id="SM01006"/>
    </source>
</evidence>
<evidence type="ECO:0000313" key="7">
    <source>
        <dbReference type="EMBL" id="GAA2116946.1"/>
    </source>
</evidence>
<organism evidence="7 8">
    <name type="scientific">Streptomyces synnematoformans</name>
    <dbReference type="NCBI Taxonomy" id="415721"/>
    <lineage>
        <taxon>Bacteria</taxon>
        <taxon>Bacillati</taxon>
        <taxon>Actinomycetota</taxon>
        <taxon>Actinomycetes</taxon>
        <taxon>Kitasatosporales</taxon>
        <taxon>Streptomycetaceae</taxon>
        <taxon>Streptomyces</taxon>
    </lineage>
</organism>
<evidence type="ECO:0000256" key="3">
    <source>
        <dbReference type="ARBA" id="ARBA00020586"/>
    </source>
</evidence>
<evidence type="ECO:0000256" key="4">
    <source>
        <dbReference type="ARBA" id="ARBA00031122"/>
    </source>
</evidence>
<dbReference type="PANTHER" id="PTHR31438">
    <property type="entry name" value="LYSINE N-ACYLTRANSFERASE C17G9.06C-RELATED"/>
    <property type="match status" value="1"/>
</dbReference>
<dbReference type="InterPro" id="IPR019432">
    <property type="entry name" value="Acyltransferase_MbtK/IucB-like"/>
</dbReference>
<dbReference type="Proteomes" id="UP001500443">
    <property type="component" value="Unassembled WGS sequence"/>
</dbReference>
<name>A0ABN2XTE6_9ACTN</name>
<evidence type="ECO:0000313" key="8">
    <source>
        <dbReference type="Proteomes" id="UP001500443"/>
    </source>
</evidence>
<proteinExistence type="predicted"/>
<feature type="domain" description="Acyltransferase MbtK/IucB-like conserved" evidence="6">
    <location>
        <begin position="59"/>
        <end position="109"/>
    </location>
</feature>
<keyword evidence="8" id="KW-1185">Reference proteome</keyword>
<sequence length="246" mass="26168">MPPDPPTSTGPPGLLPDDTIDFGAGLGRLLRQEAARPSVPYDVAGWTPAETPAGPFRLEPVGPADGGRDLALLHRWMNDPSVAAFWQLAGPAAVTARHVRAQVDAGHSVPCFGVLGGVRMSYWELYRADRDPLAGHYPARPHDTGVHLLVGGGADRGRGLGSLLIRAVSDLVFDNHASCARVLAEPDVHNVASVAAFLNAGFHFRAELALPDKRAALMVRERAERDGGAESAARPYPPEQPRPDLP</sequence>
<dbReference type="PANTHER" id="PTHR31438:SF1">
    <property type="entry name" value="LYSINE N-ACYLTRANSFERASE C17G9.06C-RELATED"/>
    <property type="match status" value="1"/>
</dbReference>
<dbReference type="Gene3D" id="3.40.630.30">
    <property type="match status" value="1"/>
</dbReference>
<comment type="caution">
    <text evidence="7">The sequence shown here is derived from an EMBL/GenBank/DDBJ whole genome shotgun (WGS) entry which is preliminary data.</text>
</comment>